<gene>
    <name evidence="3" type="ORF">JYZ213_LOCUS41499</name>
</gene>
<dbReference type="Proteomes" id="UP000663845">
    <property type="component" value="Unassembled WGS sequence"/>
</dbReference>
<reference evidence="3" key="1">
    <citation type="submission" date="2021-02" db="EMBL/GenBank/DDBJ databases">
        <authorList>
            <person name="Nowell W R."/>
        </authorList>
    </citation>
    <scope>NUCLEOTIDE SEQUENCE</scope>
</reference>
<feature type="transmembrane region" description="Helical" evidence="1">
    <location>
        <begin position="605"/>
        <end position="630"/>
    </location>
</feature>
<dbReference type="InterPro" id="IPR000157">
    <property type="entry name" value="TIR_dom"/>
</dbReference>
<dbReference type="GO" id="GO:0007165">
    <property type="term" value="P:signal transduction"/>
    <property type="evidence" value="ECO:0007669"/>
    <property type="project" value="InterPro"/>
</dbReference>
<dbReference type="InterPro" id="IPR035897">
    <property type="entry name" value="Toll_tir_struct_dom_sf"/>
</dbReference>
<accession>A0A815QMZ1</accession>
<name>A0A815QMZ1_9BILA</name>
<dbReference type="AlphaFoldDB" id="A0A815QMZ1"/>
<keyword evidence="1" id="KW-0812">Transmembrane</keyword>
<dbReference type="Gene3D" id="3.40.50.10140">
    <property type="entry name" value="Toll/interleukin-1 receptor homology (TIR) domain"/>
    <property type="match status" value="1"/>
</dbReference>
<proteinExistence type="predicted"/>
<protein>
    <recommendedName>
        <fullName evidence="2">TIR domain-containing protein</fullName>
    </recommendedName>
</protein>
<evidence type="ECO:0000256" key="1">
    <source>
        <dbReference type="SAM" id="Phobius"/>
    </source>
</evidence>
<dbReference type="Gene3D" id="1.20.1070.10">
    <property type="entry name" value="Rhodopsin 7-helix transmembrane proteins"/>
    <property type="match status" value="1"/>
</dbReference>
<keyword evidence="1" id="KW-0472">Membrane</keyword>
<feature type="transmembrane region" description="Helical" evidence="1">
    <location>
        <begin position="650"/>
        <end position="668"/>
    </location>
</feature>
<dbReference type="SUPFAM" id="SSF52200">
    <property type="entry name" value="Toll/Interleukin receptor TIR domain"/>
    <property type="match status" value="1"/>
</dbReference>
<keyword evidence="1" id="KW-1133">Transmembrane helix</keyword>
<feature type="domain" description="TIR" evidence="2">
    <location>
        <begin position="273"/>
        <end position="373"/>
    </location>
</feature>
<evidence type="ECO:0000313" key="4">
    <source>
        <dbReference type="Proteomes" id="UP000663845"/>
    </source>
</evidence>
<dbReference type="SUPFAM" id="SSF81321">
    <property type="entry name" value="Family A G protein-coupled receptor-like"/>
    <property type="match status" value="1"/>
</dbReference>
<dbReference type="EMBL" id="CAJNOG010001704">
    <property type="protein sequence ID" value="CAF1465467.1"/>
    <property type="molecule type" value="Genomic_DNA"/>
</dbReference>
<feature type="transmembrane region" description="Helical" evidence="1">
    <location>
        <begin position="561"/>
        <end position="584"/>
    </location>
</feature>
<dbReference type="PANTHER" id="PTHR46270">
    <property type="entry name" value="ARMADILLO-TYPE FOLD-RELATED"/>
    <property type="match status" value="1"/>
</dbReference>
<evidence type="ECO:0000259" key="2">
    <source>
        <dbReference type="Pfam" id="PF13676"/>
    </source>
</evidence>
<comment type="caution">
    <text evidence="3">The sequence shown here is derived from an EMBL/GenBank/DDBJ whole genome shotgun (WGS) entry which is preliminary data.</text>
</comment>
<dbReference type="PANTHER" id="PTHR46270:SF5">
    <property type="entry name" value="ADP-RIBOSYL CYCLASE_CYCLIC ADP-RIBOSE HYDROLASE"/>
    <property type="match status" value="1"/>
</dbReference>
<dbReference type="Pfam" id="PF13676">
    <property type="entry name" value="TIR_2"/>
    <property type="match status" value="1"/>
</dbReference>
<organism evidence="3 4">
    <name type="scientific">Adineta steineri</name>
    <dbReference type="NCBI Taxonomy" id="433720"/>
    <lineage>
        <taxon>Eukaryota</taxon>
        <taxon>Metazoa</taxon>
        <taxon>Spiralia</taxon>
        <taxon>Gnathifera</taxon>
        <taxon>Rotifera</taxon>
        <taxon>Eurotatoria</taxon>
        <taxon>Bdelloidea</taxon>
        <taxon>Adinetida</taxon>
        <taxon>Adinetidae</taxon>
        <taxon>Adineta</taxon>
    </lineage>
</organism>
<sequence>MSELSSGQEAFDKVTTEILILFWCMANRTILVPSLIVLDLPSSAVRWLTNSNCLNVEATEPLIRIIYNMARHDDGADEYNKLEAMEVIKKYQKRDDIAHNDKLSLCCSLAIAHLSTPEQLKHDQKDMNVVLNQLLQLTMEAATKEDFTCEGVLYHVSHLVAVLAKLFVVDERTVDYVMAHAETEPPSNMFSTFKLFADLLITFSNLITSTDPLNQFTCIAVYNIIWSISFQSEYEEELKRNIQLIDTVKKLAMDERSQMCDQYKPRALQSIKKAADEFEQTKDTLKVWIDIQQCAMGDLWERIADGIEHADVILCFISEYYHQSKSCRQELTYAIDDLQKPIIPILIGDYKPKGWLGIRKAGMKYIRFRNTNEPKHSEIADLMERVRAEISPGKNINTTLTAPLHHETHNELIRQKSPLQEIQSTIIDFPPIREWTRSDIHLWFNQHDIMEEIYDLFRFISGTEMLDYAQTLAEDRDRQQKTYSQIFTQKYRGQLLPPHEFSRFSKAMEQLLKENSTEHSIDTQLKQSTTSSYFYPCENEVDFVHNVCYYGCQSRDPILGMWQTSIHILSPTICVLICNGALLFRVYRSKTRLRQSINWRKYRLMIFQLVSISCFYLLFNLPFAIAYLWVIVAPAPFIITILQRIGFLTYFIYLLFPFVCFCSIPQLGSKMKKFLHRQTVPVSEEMQPRAIRLVKTQVQ</sequence>
<evidence type="ECO:0000313" key="3">
    <source>
        <dbReference type="EMBL" id="CAF1465467.1"/>
    </source>
</evidence>